<gene>
    <name evidence="1" type="ORF">FVW20_15970</name>
</gene>
<keyword evidence="2" id="KW-1185">Reference proteome</keyword>
<accession>A0ABS0J8J4</accession>
<dbReference type="Pfam" id="PF06892">
    <property type="entry name" value="Phage_CP76"/>
    <property type="match status" value="1"/>
</dbReference>
<dbReference type="EMBL" id="VRYY01000592">
    <property type="protein sequence ID" value="MBG3878465.1"/>
    <property type="molecule type" value="Genomic_DNA"/>
</dbReference>
<dbReference type="InterPro" id="IPR009679">
    <property type="entry name" value="Phage_186_CII-like"/>
</dbReference>
<sequence>MRALEDVIADMVENSGRTLTAIAAEIGKHKSTLSRELSPYDAGAKLGVESLVPLMRACGSVAPLEALAGFMGYGLRPLGGEPDGRSMEDECLQGYEAVTDFIKAARAGRHYTDLMPRLRAALKELEDVVVRARDRDSGAG</sequence>
<dbReference type="Proteomes" id="UP001194469">
    <property type="component" value="Unassembled WGS sequence"/>
</dbReference>
<evidence type="ECO:0000313" key="2">
    <source>
        <dbReference type="Proteomes" id="UP001194469"/>
    </source>
</evidence>
<protein>
    <submittedName>
        <fullName evidence="1">Helix-turn-helix domain-containing protein</fullName>
    </submittedName>
</protein>
<evidence type="ECO:0000313" key="1">
    <source>
        <dbReference type="EMBL" id="MBG3878465.1"/>
    </source>
</evidence>
<organism evidence="1 2">
    <name type="scientific">Nitratidesulfovibrio oxamicus</name>
    <dbReference type="NCBI Taxonomy" id="32016"/>
    <lineage>
        <taxon>Bacteria</taxon>
        <taxon>Pseudomonadati</taxon>
        <taxon>Thermodesulfobacteriota</taxon>
        <taxon>Desulfovibrionia</taxon>
        <taxon>Desulfovibrionales</taxon>
        <taxon>Desulfovibrionaceae</taxon>
        <taxon>Nitratidesulfovibrio</taxon>
    </lineage>
</organism>
<proteinExistence type="predicted"/>
<comment type="caution">
    <text evidence="1">The sequence shown here is derived from an EMBL/GenBank/DDBJ whole genome shotgun (WGS) entry which is preliminary data.</text>
</comment>
<name>A0ABS0J8J4_9BACT</name>
<reference evidence="1 2" key="1">
    <citation type="submission" date="2019-08" db="EMBL/GenBank/DDBJ databases">
        <authorList>
            <person name="Luo N."/>
        </authorList>
    </citation>
    <scope>NUCLEOTIDE SEQUENCE [LARGE SCALE GENOMIC DNA]</scope>
    <source>
        <strain evidence="1 2">NCIMB 9442</strain>
    </source>
</reference>
<dbReference type="RefSeq" id="WP_007526798.1">
    <property type="nucleotide sequence ID" value="NZ_VRYY01000592.1"/>
</dbReference>